<evidence type="ECO:0000313" key="2">
    <source>
        <dbReference type="Proteomes" id="UP000028500"/>
    </source>
</evidence>
<name>A0A077PNE1_XENBV</name>
<gene>
    <name evidence="1" type="ORF">XBKQ1_970032</name>
</gene>
<dbReference type="OrthoDB" id="9906582at2"/>
<reference evidence="1" key="1">
    <citation type="submission" date="2013-07" db="EMBL/GenBank/DDBJ databases">
        <title>Sub-species coevolution in mutualistic symbiosis.</title>
        <authorList>
            <person name="Murfin K."/>
            <person name="Klassen J."/>
            <person name="Lee M."/>
            <person name="Forst S."/>
            <person name="Stock P."/>
            <person name="Goodrich-Blair H."/>
        </authorList>
    </citation>
    <scope>NUCLEOTIDE SEQUENCE [LARGE SCALE GENOMIC DNA]</scope>
    <source>
        <strain evidence="1">Kraussei Quebec</strain>
    </source>
</reference>
<dbReference type="EMBL" id="CBSY010000291">
    <property type="protein sequence ID" value="CDH22151.1"/>
    <property type="molecule type" value="Genomic_DNA"/>
</dbReference>
<dbReference type="Proteomes" id="UP000028500">
    <property type="component" value="Unassembled WGS sequence"/>
</dbReference>
<dbReference type="HOGENOM" id="CLU_2830320_0_0_6"/>
<comment type="caution">
    <text evidence="1">The sequence shown here is derived from an EMBL/GenBank/DDBJ whole genome shotgun (WGS) entry which is preliminary data.</text>
</comment>
<dbReference type="RefSeq" id="WP_038245246.1">
    <property type="nucleotide sequence ID" value="NZ_CAWLZI010000093.1"/>
</dbReference>
<sequence length="66" mass="7752">MRKSLMDTVTFWEITKYLLKEEHGNNIRITIAELDDMIDKTIRSAAHIAQTVSYEIKQKEESSHDQ</sequence>
<keyword evidence="2" id="KW-1185">Reference proteome</keyword>
<proteinExistence type="predicted"/>
<organism evidence="1 2">
    <name type="scientific">Xenorhabdus bovienii str. kraussei Quebec</name>
    <dbReference type="NCBI Taxonomy" id="1398203"/>
    <lineage>
        <taxon>Bacteria</taxon>
        <taxon>Pseudomonadati</taxon>
        <taxon>Pseudomonadota</taxon>
        <taxon>Gammaproteobacteria</taxon>
        <taxon>Enterobacterales</taxon>
        <taxon>Morganellaceae</taxon>
        <taxon>Xenorhabdus</taxon>
    </lineage>
</organism>
<evidence type="ECO:0000313" key="1">
    <source>
        <dbReference type="EMBL" id="CDH22151.1"/>
    </source>
</evidence>
<dbReference type="AlphaFoldDB" id="A0A077PNE1"/>
<protein>
    <submittedName>
        <fullName evidence="1">Uncharacterized protein</fullName>
    </submittedName>
</protein>
<accession>A0A077PNE1</accession>